<name>A0ABT5QHN9_9GAMM</name>
<dbReference type="RefSeq" id="WP_274140574.1">
    <property type="nucleotide sequence ID" value="NZ_JAJUBB010000002.1"/>
</dbReference>
<dbReference type="EMBL" id="JAJUBB010000002">
    <property type="protein sequence ID" value="MDD1780506.1"/>
    <property type="molecule type" value="Genomic_DNA"/>
</dbReference>
<gene>
    <name evidence="4" type="primary">tagH</name>
    <name evidence="4" type="ORF">LRP49_04755</name>
</gene>
<dbReference type="Pfam" id="PF20232">
    <property type="entry name" value="T6SS_FHA_C"/>
    <property type="match status" value="1"/>
</dbReference>
<sequence>MTDSTQTELQLVLVVANTQSLSPGLSASHVFTTDGGTIGSSSSADWILDNRTSDVAPYHAELVHIDHEMCLIDLHNACFINGSTIPVGLGKAVALKDKDVIQIGGYQIRASLKTTSGFDAWSEGSLGSVFGLDDDIFAEENNELAEKADSNLEAAIDDPLEALEALAQASLQEADLAAELIEDADRSTASRVSYNLTDNPSYDSDAGFYEDMGSELSSAVTTTQYTPKERELMDFKSIERLERDVENDLLDKKPSDGFTRQDYLSADPHREGYPVSGVSNHVISGPLMRGLETAVGQTDDMAEMQALSEEIGASMKSAIDGLLNLHHQVAQSRYGVMNKNFQPIEDNPLRLGLSYEETMKIMFDGKRSAVHLSAPSAISESLANIRYHNDAVQAATTEALAQVLMAFSPAVLMRRFKAYSRVENPTNEQASAWAWEMYNSYYNELISPRQRGFEKLFWEIFDQAYDRNLRDKLREAQECSV</sequence>
<evidence type="ECO:0000313" key="5">
    <source>
        <dbReference type="Proteomes" id="UP001149821"/>
    </source>
</evidence>
<dbReference type="InterPro" id="IPR000253">
    <property type="entry name" value="FHA_dom"/>
</dbReference>
<dbReference type="NCBIfam" id="TIGR03354">
    <property type="entry name" value="VI_FHA"/>
    <property type="match status" value="1"/>
</dbReference>
<dbReference type="InterPro" id="IPR008984">
    <property type="entry name" value="SMAD_FHA_dom_sf"/>
</dbReference>
<evidence type="ECO:0000313" key="4">
    <source>
        <dbReference type="EMBL" id="MDD1780506.1"/>
    </source>
</evidence>
<evidence type="ECO:0000256" key="1">
    <source>
        <dbReference type="SAM" id="MobiDB-lite"/>
    </source>
</evidence>
<feature type="region of interest" description="Disordered" evidence="1">
    <location>
        <begin position="246"/>
        <end position="271"/>
    </location>
</feature>
<dbReference type="SUPFAM" id="SSF49879">
    <property type="entry name" value="SMAD/FHA domain"/>
    <property type="match status" value="1"/>
</dbReference>
<organism evidence="4 5">
    <name type="scientific">Enterovibrio qingdaonensis</name>
    <dbReference type="NCBI Taxonomy" id="2899818"/>
    <lineage>
        <taxon>Bacteria</taxon>
        <taxon>Pseudomonadati</taxon>
        <taxon>Pseudomonadota</taxon>
        <taxon>Gammaproteobacteria</taxon>
        <taxon>Vibrionales</taxon>
        <taxon>Vibrionaceae</taxon>
        <taxon>Enterovibrio</taxon>
    </lineage>
</organism>
<proteinExistence type="predicted"/>
<dbReference type="InterPro" id="IPR046883">
    <property type="entry name" value="T6SS_FHA_C"/>
</dbReference>
<feature type="domain" description="Type VI secretion system FHA" evidence="3">
    <location>
        <begin position="298"/>
        <end position="467"/>
    </location>
</feature>
<comment type="caution">
    <text evidence="4">The sequence shown here is derived from an EMBL/GenBank/DDBJ whole genome shotgun (WGS) entry which is preliminary data.</text>
</comment>
<keyword evidence="5" id="KW-1185">Reference proteome</keyword>
<dbReference type="Pfam" id="PF00498">
    <property type="entry name" value="FHA"/>
    <property type="match status" value="1"/>
</dbReference>
<dbReference type="Proteomes" id="UP001149821">
    <property type="component" value="Unassembled WGS sequence"/>
</dbReference>
<evidence type="ECO:0000259" key="2">
    <source>
        <dbReference type="Pfam" id="PF00498"/>
    </source>
</evidence>
<protein>
    <submittedName>
        <fullName evidence="4">Type VI secretion system-associated FHA domain protein TagH</fullName>
    </submittedName>
</protein>
<dbReference type="CDD" id="cd00060">
    <property type="entry name" value="FHA"/>
    <property type="match status" value="1"/>
</dbReference>
<reference evidence="4" key="1">
    <citation type="submission" date="2021-12" db="EMBL/GenBank/DDBJ databases">
        <title>Enterovibrio ZSDZ35 sp. nov. and Enterovibrio ZSDZ42 sp. nov., isolated from coastal seawater in Qingdao.</title>
        <authorList>
            <person name="Zhang P."/>
        </authorList>
    </citation>
    <scope>NUCLEOTIDE SEQUENCE</scope>
    <source>
        <strain evidence="4">ZSDZ35</strain>
    </source>
</reference>
<evidence type="ECO:0000259" key="3">
    <source>
        <dbReference type="Pfam" id="PF20232"/>
    </source>
</evidence>
<dbReference type="Gene3D" id="2.60.200.20">
    <property type="match status" value="1"/>
</dbReference>
<accession>A0ABT5QHN9</accession>
<feature type="domain" description="FHA" evidence="2">
    <location>
        <begin position="37"/>
        <end position="104"/>
    </location>
</feature>
<dbReference type="InterPro" id="IPR017735">
    <property type="entry name" value="T6SS_FHA"/>
</dbReference>
<feature type="compositionally biased region" description="Basic and acidic residues" evidence="1">
    <location>
        <begin position="246"/>
        <end position="255"/>
    </location>
</feature>